<reference evidence="1 2" key="1">
    <citation type="journal article" date="2022" name="New Phytol.">
        <title>Ecological generalism drives hyperdiversity of secondary metabolite gene clusters in xylarialean endophytes.</title>
        <authorList>
            <person name="Franco M.E.E."/>
            <person name="Wisecaver J.H."/>
            <person name="Arnold A.E."/>
            <person name="Ju Y.M."/>
            <person name="Slot J.C."/>
            <person name="Ahrendt S."/>
            <person name="Moore L.P."/>
            <person name="Eastman K.E."/>
            <person name="Scott K."/>
            <person name="Konkel Z."/>
            <person name="Mondo S.J."/>
            <person name="Kuo A."/>
            <person name="Hayes R.D."/>
            <person name="Haridas S."/>
            <person name="Andreopoulos B."/>
            <person name="Riley R."/>
            <person name="LaButti K."/>
            <person name="Pangilinan J."/>
            <person name="Lipzen A."/>
            <person name="Amirebrahimi M."/>
            <person name="Yan J."/>
            <person name="Adam C."/>
            <person name="Keymanesh K."/>
            <person name="Ng V."/>
            <person name="Louie K."/>
            <person name="Northen T."/>
            <person name="Drula E."/>
            <person name="Henrissat B."/>
            <person name="Hsieh H.M."/>
            <person name="Youens-Clark K."/>
            <person name="Lutzoni F."/>
            <person name="Miadlikowska J."/>
            <person name="Eastwood D.C."/>
            <person name="Hamelin R.C."/>
            <person name="Grigoriev I.V."/>
            <person name="U'Ren J.M."/>
        </authorList>
    </citation>
    <scope>NUCLEOTIDE SEQUENCE [LARGE SCALE GENOMIC DNA]</scope>
    <source>
        <strain evidence="1 2">CBS 119005</strain>
    </source>
</reference>
<evidence type="ECO:0000313" key="2">
    <source>
        <dbReference type="Proteomes" id="UP001497700"/>
    </source>
</evidence>
<organism evidence="1 2">
    <name type="scientific">Hypoxylon rubiginosum</name>
    <dbReference type="NCBI Taxonomy" id="110542"/>
    <lineage>
        <taxon>Eukaryota</taxon>
        <taxon>Fungi</taxon>
        <taxon>Dikarya</taxon>
        <taxon>Ascomycota</taxon>
        <taxon>Pezizomycotina</taxon>
        <taxon>Sordariomycetes</taxon>
        <taxon>Xylariomycetidae</taxon>
        <taxon>Xylariales</taxon>
        <taxon>Hypoxylaceae</taxon>
        <taxon>Hypoxylon</taxon>
    </lineage>
</organism>
<proteinExistence type="predicted"/>
<gene>
    <name evidence="1" type="ORF">F4820DRAFT_443321</name>
</gene>
<dbReference type="Proteomes" id="UP001497700">
    <property type="component" value="Unassembled WGS sequence"/>
</dbReference>
<dbReference type="EMBL" id="MU393425">
    <property type="protein sequence ID" value="KAI4870203.1"/>
    <property type="molecule type" value="Genomic_DNA"/>
</dbReference>
<evidence type="ECO:0000313" key="1">
    <source>
        <dbReference type="EMBL" id="KAI4870203.1"/>
    </source>
</evidence>
<comment type="caution">
    <text evidence="1">The sequence shown here is derived from an EMBL/GenBank/DDBJ whole genome shotgun (WGS) entry which is preliminary data.</text>
</comment>
<accession>A0ACB9ZEX6</accession>
<name>A0ACB9ZEX6_9PEZI</name>
<protein>
    <submittedName>
        <fullName evidence="1">Uncharacterized protein</fullName>
    </submittedName>
</protein>
<sequence>MGYTKEVINFILERMIPDHPLPRGGIKKRCDEVAVMVNEDFYPDELCGKPVEPKNILYVYQKYGTDPEYGARKGQVIYPAKTSTERSTSKVLSSNTKRVNCPHCGGSIYLEGSQPSAEMPAPAVAPAAVPMTASAPVSMPVPAAAPTTIPPKTPEPVPTTMPTSWARMPISYDGTRQFAPVPQPHSKPQYFPAAGTAPLWCDPNAYGRMQNTVGQSDQLQEARGSSVGNNMLDPQLQGQWLLNSAMNSGNQQMFPTNLFEGQNIRGVDAGTQPRYKQPGCEPIPSSHQLSVSPVGLGITPSQLNQPVRSRSNSGTGRAREASPSNAEDVITSAPRASVPKRRLSQSQPATGMVGDPKGNNVATAIHDDWSKDAGPVPKRIKTAAMDYVLAKKRGGSIIPLGALSGSTTSNSFDSTPDGNSALDNIEFNWSYPGLDSNNQPYVPEAAPEAAPAADPPNGLEGTYNFPDLGDDLYGQFLVDLNNLPDTT</sequence>
<keyword evidence="2" id="KW-1185">Reference proteome</keyword>